<reference evidence="1" key="1">
    <citation type="submission" date="2006-10" db="EMBL/GenBank/DDBJ databases">
        <title>Complete sequence of Solibacter usitatus Ellin6076.</title>
        <authorList>
            <consortium name="US DOE Joint Genome Institute"/>
            <person name="Copeland A."/>
            <person name="Lucas S."/>
            <person name="Lapidus A."/>
            <person name="Barry K."/>
            <person name="Detter J.C."/>
            <person name="Glavina del Rio T."/>
            <person name="Hammon N."/>
            <person name="Israni S."/>
            <person name="Dalin E."/>
            <person name="Tice H."/>
            <person name="Pitluck S."/>
            <person name="Thompson L.S."/>
            <person name="Brettin T."/>
            <person name="Bruce D."/>
            <person name="Han C."/>
            <person name="Tapia R."/>
            <person name="Gilna P."/>
            <person name="Schmutz J."/>
            <person name="Larimer F."/>
            <person name="Land M."/>
            <person name="Hauser L."/>
            <person name="Kyrpides N."/>
            <person name="Mikhailova N."/>
            <person name="Janssen P.H."/>
            <person name="Kuske C.R."/>
            <person name="Richardson P."/>
        </authorList>
    </citation>
    <scope>NUCLEOTIDE SEQUENCE</scope>
    <source>
        <strain evidence="1">Ellin6076</strain>
    </source>
</reference>
<name>Q028F0_SOLUE</name>
<dbReference type="AlphaFoldDB" id="Q028F0"/>
<dbReference type="InParanoid" id="Q028F0"/>
<dbReference type="KEGG" id="sus:Acid_1617"/>
<gene>
    <name evidence="1" type="ordered locus">Acid_1617</name>
</gene>
<dbReference type="HOGENOM" id="CLU_2318605_0_0_0"/>
<accession>Q028F0</accession>
<dbReference type="EMBL" id="CP000473">
    <property type="protein sequence ID" value="ABJ82607.1"/>
    <property type="molecule type" value="Genomic_DNA"/>
</dbReference>
<sequence>MEPSDVVHESDAAVRRDSAKRYENEYGDLYTDAIARVRAAVNKPISSLLELPKGEKSKIKTEILFIERCLALRKPDGRLGTPANRVVRPKKWNLRPESS</sequence>
<organism evidence="1">
    <name type="scientific">Solibacter usitatus (strain Ellin6076)</name>
    <dbReference type="NCBI Taxonomy" id="234267"/>
    <lineage>
        <taxon>Bacteria</taxon>
        <taxon>Pseudomonadati</taxon>
        <taxon>Acidobacteriota</taxon>
        <taxon>Terriglobia</taxon>
        <taxon>Bryobacterales</taxon>
        <taxon>Solibacteraceae</taxon>
        <taxon>Candidatus Solibacter</taxon>
    </lineage>
</organism>
<evidence type="ECO:0000313" key="1">
    <source>
        <dbReference type="EMBL" id="ABJ82607.1"/>
    </source>
</evidence>
<proteinExistence type="predicted"/>
<protein>
    <submittedName>
        <fullName evidence="1">Uncharacterized protein</fullName>
    </submittedName>
</protein>
<dbReference type="STRING" id="234267.Acid_1617"/>
<dbReference type="eggNOG" id="COG0286">
    <property type="taxonomic scope" value="Bacteria"/>
</dbReference>